<protein>
    <submittedName>
        <fullName evidence="2">Uncharacterized protein</fullName>
    </submittedName>
</protein>
<keyword evidence="1" id="KW-0812">Transmembrane</keyword>
<evidence type="ECO:0000313" key="3">
    <source>
        <dbReference type="Proteomes" id="UP000317365"/>
    </source>
</evidence>
<proteinExistence type="predicted"/>
<feature type="transmembrane region" description="Helical" evidence="1">
    <location>
        <begin position="61"/>
        <end position="82"/>
    </location>
</feature>
<feature type="transmembrane region" description="Helical" evidence="1">
    <location>
        <begin position="35"/>
        <end position="55"/>
    </location>
</feature>
<reference evidence="3" key="2">
    <citation type="journal article" date="2020" name="Int. J. Syst. Evol. Microbiol.">
        <title>Genomic insights into a novel species Rhodoferax aquaticus sp. nov., isolated from freshwater.</title>
        <authorList>
            <person name="Li T."/>
            <person name="Zhuo Y."/>
            <person name="Jin C.Z."/>
            <person name="Wu X."/>
            <person name="Ko S.R."/>
            <person name="Jin F.J."/>
            <person name="Ahn C.Y."/>
            <person name="Oh H.M."/>
            <person name="Lee H.G."/>
            <person name="Jin L."/>
        </authorList>
    </citation>
    <scope>NUCLEOTIDE SEQUENCE [LARGE SCALE GENOMIC DNA]</scope>
    <source>
        <strain evidence="3">Gr-4</strain>
    </source>
</reference>
<reference evidence="3" key="1">
    <citation type="submission" date="2019-02" db="EMBL/GenBank/DDBJ databases">
        <title>Complete genome sequence of Rhodoferax sp. Gr-4.</title>
        <authorList>
            <person name="Jin L."/>
        </authorList>
    </citation>
    <scope>NUCLEOTIDE SEQUENCE [LARGE SCALE GENOMIC DNA]</scope>
    <source>
        <strain evidence="3">Gr-4</strain>
    </source>
</reference>
<dbReference type="KEGG" id="rhg:EXZ61_21230"/>
<dbReference type="Proteomes" id="UP000317365">
    <property type="component" value="Chromosome"/>
</dbReference>
<dbReference type="RefSeq" id="WP_142813910.1">
    <property type="nucleotide sequence ID" value="NZ_CP036282.1"/>
</dbReference>
<keyword evidence="1" id="KW-1133">Transmembrane helix</keyword>
<evidence type="ECO:0000313" key="2">
    <source>
        <dbReference type="EMBL" id="QDL56475.1"/>
    </source>
</evidence>
<gene>
    <name evidence="2" type="ORF">EXZ61_21230</name>
</gene>
<name>A0A515EUW1_9BURK</name>
<keyword evidence="3" id="KW-1185">Reference proteome</keyword>
<evidence type="ECO:0000256" key="1">
    <source>
        <dbReference type="SAM" id="Phobius"/>
    </source>
</evidence>
<keyword evidence="1" id="KW-0472">Membrane</keyword>
<organism evidence="2 3">
    <name type="scientific">Rhodoferax aquaticus</name>
    <dbReference type="NCBI Taxonomy" id="2527691"/>
    <lineage>
        <taxon>Bacteria</taxon>
        <taxon>Pseudomonadati</taxon>
        <taxon>Pseudomonadota</taxon>
        <taxon>Betaproteobacteria</taxon>
        <taxon>Burkholderiales</taxon>
        <taxon>Comamonadaceae</taxon>
        <taxon>Rhodoferax</taxon>
    </lineage>
</organism>
<sequence length="137" mass="14969">MTSFASPQFSTFSATSYGSAAQRIEARKVNGSKTLAGMLLAAVLAALLVVANQVIDSWANGHLLAGWVALWVVVFATIALLAPTLRKTSHQLAGFISRSIQAAAQRSMEEKMWEYAKRDPRVMAELQHAWLRSHQDA</sequence>
<dbReference type="AlphaFoldDB" id="A0A515EUW1"/>
<dbReference type="EMBL" id="CP036282">
    <property type="protein sequence ID" value="QDL56475.1"/>
    <property type="molecule type" value="Genomic_DNA"/>
</dbReference>
<accession>A0A515EUW1</accession>